<protein>
    <recommendedName>
        <fullName evidence="3">DNA-directed RNA polymerase subunit E</fullName>
    </recommendedName>
</protein>
<comment type="caution">
    <text evidence="1">The sequence shown here is derived from an EMBL/GenBank/DDBJ whole genome shotgun (WGS) entry which is preliminary data.</text>
</comment>
<organism evidence="1 2">
    <name type="scientific">Clostridium saudiense</name>
    <dbReference type="NCBI Taxonomy" id="1414720"/>
    <lineage>
        <taxon>Bacteria</taxon>
        <taxon>Bacillati</taxon>
        <taxon>Bacillota</taxon>
        <taxon>Clostridia</taxon>
        <taxon>Eubacteriales</taxon>
        <taxon>Clostridiaceae</taxon>
        <taxon>Clostridium</taxon>
    </lineage>
</organism>
<reference evidence="1 2" key="1">
    <citation type="journal article" date="2021" name="Sci. Rep.">
        <title>The distribution of antibiotic resistance genes in chicken gut microbiota commensals.</title>
        <authorList>
            <person name="Juricova H."/>
            <person name="Matiasovicova J."/>
            <person name="Kubasova T."/>
            <person name="Cejkova D."/>
            <person name="Rychlik I."/>
        </authorList>
    </citation>
    <scope>NUCLEOTIDE SEQUENCE [LARGE SCALE GENOMIC DNA]</scope>
    <source>
        <strain evidence="1 2">An435</strain>
    </source>
</reference>
<evidence type="ECO:0008006" key="3">
    <source>
        <dbReference type="Google" id="ProtNLM"/>
    </source>
</evidence>
<keyword evidence="2" id="KW-1185">Reference proteome</keyword>
<gene>
    <name evidence="1" type="ORF">H6A19_10475</name>
</gene>
<accession>A0ABS2FGU0</accession>
<name>A0ABS2FGU0_9CLOT</name>
<sequence>MKRLNYCLDCQRVFTSENSCEYCNSNNIKELKRGKAVNIIGSKDKASYLKYKEGKVSVIVYAENKQKFIKEYDISKIKKIL</sequence>
<dbReference type="RefSeq" id="WP_133017010.1">
    <property type="nucleotide sequence ID" value="NZ_JACJLL010000061.1"/>
</dbReference>
<evidence type="ECO:0000313" key="1">
    <source>
        <dbReference type="EMBL" id="MBM6819755.1"/>
    </source>
</evidence>
<dbReference type="Proteomes" id="UP000767334">
    <property type="component" value="Unassembled WGS sequence"/>
</dbReference>
<dbReference type="EMBL" id="JACJLL010000061">
    <property type="protein sequence ID" value="MBM6819755.1"/>
    <property type="molecule type" value="Genomic_DNA"/>
</dbReference>
<evidence type="ECO:0000313" key="2">
    <source>
        <dbReference type="Proteomes" id="UP000767334"/>
    </source>
</evidence>
<proteinExistence type="predicted"/>